<dbReference type="AlphaFoldDB" id="A0A3N4NJX1"/>
<feature type="coiled-coil region" evidence="8">
    <location>
        <begin position="362"/>
        <end position="418"/>
    </location>
</feature>
<keyword evidence="8" id="KW-0175">Coiled coil</keyword>
<evidence type="ECO:0000256" key="1">
    <source>
        <dbReference type="ARBA" id="ARBA00004442"/>
    </source>
</evidence>
<dbReference type="GO" id="GO:0015562">
    <property type="term" value="F:efflux transmembrane transporter activity"/>
    <property type="evidence" value="ECO:0007669"/>
    <property type="project" value="InterPro"/>
</dbReference>
<dbReference type="InterPro" id="IPR051906">
    <property type="entry name" value="TolC-like"/>
</dbReference>
<keyword evidence="11" id="KW-1185">Reference proteome</keyword>
<dbReference type="GO" id="GO:1990281">
    <property type="term" value="C:efflux pump complex"/>
    <property type="evidence" value="ECO:0007669"/>
    <property type="project" value="TreeGrafter"/>
</dbReference>
<keyword evidence="5" id="KW-0812">Transmembrane</keyword>
<dbReference type="OrthoDB" id="367883at2"/>
<evidence type="ECO:0000256" key="4">
    <source>
        <dbReference type="ARBA" id="ARBA00022452"/>
    </source>
</evidence>
<comment type="similarity">
    <text evidence="2">Belongs to the outer membrane factor (OMF) (TC 1.B.17) family.</text>
</comment>
<reference evidence="10 11" key="1">
    <citation type="submission" date="2018-11" db="EMBL/GenBank/DDBJ databases">
        <title>Aureibaculum marinum gen. nov., sp. nov., a member of the family Flavobacteriaceae isolated from the Bohai Sea.</title>
        <authorList>
            <person name="Ji X."/>
        </authorList>
    </citation>
    <scope>NUCLEOTIDE SEQUENCE [LARGE SCALE GENOMIC DNA]</scope>
    <source>
        <strain evidence="10 11">BH-SD17</strain>
    </source>
</reference>
<evidence type="ECO:0000256" key="6">
    <source>
        <dbReference type="ARBA" id="ARBA00023136"/>
    </source>
</evidence>
<dbReference type="EMBL" id="RPFJ01000015">
    <property type="protein sequence ID" value="RPD95815.1"/>
    <property type="molecule type" value="Genomic_DNA"/>
</dbReference>
<sequence>MYKLQIIIVCLLFSISGFSQEVPSSFSLQEAINFALKNNRAVKNANLDIEAAKKQKWETTAIGLPQINASIDYQNWLKQQVSLLPAAAFDNTQSVIEVVNDYFDANQTNFNVATPEGFIPLSFGTKQNMTATATLSQLIFDGSYLVGLQSAKVFLEISKNAKEKTDLEIRKAVINAYGNVLLAEESVNILEKNKTVLEKNLYEVTKLYENGLDEQESVEQLQITLSSIESNLNNANRLKTLAYQMLNITMGIDIYNNTTVTENLEDLTQQHITLALLEANNDVKNTVDFKIAANEKASKELLLKLEKSKALPTLTAFVNGGYNGNSETFSFADKNQQWYGSSLLGLSLNIPIFSSGMRSAATQRAKINLEKSKNDLTEIEQQLKLKLESAKSDYQFAIEEYNNKKQNLNLAERIEKKNQTKYFEGIGSSFELRQAQTQLYTAQQELLKSMLDVITKKAELETILNTTTEN</sequence>
<gene>
    <name evidence="10" type="ORF">EGM88_11360</name>
</gene>
<dbReference type="InterPro" id="IPR003423">
    <property type="entry name" value="OMP_efflux"/>
</dbReference>
<dbReference type="Pfam" id="PF02321">
    <property type="entry name" value="OEP"/>
    <property type="match status" value="2"/>
</dbReference>
<dbReference type="GO" id="GO:0015288">
    <property type="term" value="F:porin activity"/>
    <property type="evidence" value="ECO:0007669"/>
    <property type="project" value="TreeGrafter"/>
</dbReference>
<keyword evidence="9" id="KW-0732">Signal</keyword>
<keyword evidence="4" id="KW-1134">Transmembrane beta strand</keyword>
<dbReference type="GO" id="GO:0009279">
    <property type="term" value="C:cell outer membrane"/>
    <property type="evidence" value="ECO:0007669"/>
    <property type="project" value="UniProtKB-SubCell"/>
</dbReference>
<organism evidence="10 11">
    <name type="scientific">Aureibaculum marinum</name>
    <dbReference type="NCBI Taxonomy" id="2487930"/>
    <lineage>
        <taxon>Bacteria</taxon>
        <taxon>Pseudomonadati</taxon>
        <taxon>Bacteroidota</taxon>
        <taxon>Flavobacteriia</taxon>
        <taxon>Flavobacteriales</taxon>
        <taxon>Flavobacteriaceae</taxon>
        <taxon>Aureibaculum</taxon>
    </lineage>
</organism>
<feature type="signal peptide" evidence="9">
    <location>
        <begin position="1"/>
        <end position="19"/>
    </location>
</feature>
<accession>A0A3N4NJX1</accession>
<feature type="chain" id="PRO_5018041780" evidence="9">
    <location>
        <begin position="20"/>
        <end position="470"/>
    </location>
</feature>
<dbReference type="RefSeq" id="WP_123898407.1">
    <property type="nucleotide sequence ID" value="NZ_RPFJ01000015.1"/>
</dbReference>
<keyword evidence="3" id="KW-0813">Transport</keyword>
<protein>
    <submittedName>
        <fullName evidence="10">TolC family protein</fullName>
    </submittedName>
</protein>
<dbReference type="PANTHER" id="PTHR30026:SF20">
    <property type="entry name" value="OUTER MEMBRANE PROTEIN TOLC"/>
    <property type="match status" value="1"/>
</dbReference>
<evidence type="ECO:0000256" key="5">
    <source>
        <dbReference type="ARBA" id="ARBA00022692"/>
    </source>
</evidence>
<evidence type="ECO:0000256" key="2">
    <source>
        <dbReference type="ARBA" id="ARBA00007613"/>
    </source>
</evidence>
<name>A0A3N4NJX1_9FLAO</name>
<evidence type="ECO:0000256" key="7">
    <source>
        <dbReference type="ARBA" id="ARBA00023237"/>
    </source>
</evidence>
<evidence type="ECO:0000313" key="11">
    <source>
        <dbReference type="Proteomes" id="UP000270856"/>
    </source>
</evidence>
<evidence type="ECO:0000256" key="8">
    <source>
        <dbReference type="SAM" id="Coils"/>
    </source>
</evidence>
<dbReference type="Gene3D" id="1.20.1600.10">
    <property type="entry name" value="Outer membrane efflux proteins (OEP)"/>
    <property type="match status" value="1"/>
</dbReference>
<proteinExistence type="inferred from homology"/>
<evidence type="ECO:0000313" key="10">
    <source>
        <dbReference type="EMBL" id="RPD95815.1"/>
    </source>
</evidence>
<dbReference type="PANTHER" id="PTHR30026">
    <property type="entry name" value="OUTER MEMBRANE PROTEIN TOLC"/>
    <property type="match status" value="1"/>
</dbReference>
<comment type="subcellular location">
    <subcellularLocation>
        <location evidence="1">Cell outer membrane</location>
    </subcellularLocation>
</comment>
<evidence type="ECO:0000256" key="9">
    <source>
        <dbReference type="SAM" id="SignalP"/>
    </source>
</evidence>
<keyword evidence="7" id="KW-0998">Cell outer membrane</keyword>
<dbReference type="Proteomes" id="UP000270856">
    <property type="component" value="Unassembled WGS sequence"/>
</dbReference>
<comment type="caution">
    <text evidence="10">The sequence shown here is derived from an EMBL/GenBank/DDBJ whole genome shotgun (WGS) entry which is preliminary data.</text>
</comment>
<evidence type="ECO:0000256" key="3">
    <source>
        <dbReference type="ARBA" id="ARBA00022448"/>
    </source>
</evidence>
<dbReference type="SUPFAM" id="SSF56954">
    <property type="entry name" value="Outer membrane efflux proteins (OEP)"/>
    <property type="match status" value="1"/>
</dbReference>
<keyword evidence="6" id="KW-0472">Membrane</keyword>